<accession>A0A929BAQ0</accession>
<feature type="compositionally biased region" description="Basic and acidic residues" evidence="1">
    <location>
        <begin position="210"/>
        <end position="224"/>
    </location>
</feature>
<keyword evidence="3" id="KW-1185">Reference proteome</keyword>
<dbReference type="Gene3D" id="3.40.50.300">
    <property type="entry name" value="P-loop containing nucleotide triphosphate hydrolases"/>
    <property type="match status" value="1"/>
</dbReference>
<reference evidence="2" key="1">
    <citation type="submission" date="2020-10" db="EMBL/GenBank/DDBJ databases">
        <title>Diversity and distribution of actinomycetes associated with coral in the coast of Hainan.</title>
        <authorList>
            <person name="Li F."/>
        </authorList>
    </citation>
    <scope>NUCLEOTIDE SEQUENCE</scope>
    <source>
        <strain evidence="2">HNM0983</strain>
    </source>
</reference>
<dbReference type="Proteomes" id="UP000598360">
    <property type="component" value="Unassembled WGS sequence"/>
</dbReference>
<dbReference type="SUPFAM" id="SSF52540">
    <property type="entry name" value="P-loop containing nucleoside triphosphate hydrolases"/>
    <property type="match status" value="1"/>
</dbReference>
<evidence type="ECO:0000313" key="3">
    <source>
        <dbReference type="Proteomes" id="UP000598360"/>
    </source>
</evidence>
<dbReference type="EMBL" id="JADEYC010000019">
    <property type="protein sequence ID" value="MBE9375300.1"/>
    <property type="molecule type" value="Genomic_DNA"/>
</dbReference>
<protein>
    <recommendedName>
        <fullName evidence="4">Helicase ATP-binding domain-containing protein</fullName>
    </recommendedName>
</protein>
<evidence type="ECO:0008006" key="4">
    <source>
        <dbReference type="Google" id="ProtNLM"/>
    </source>
</evidence>
<feature type="region of interest" description="Disordered" evidence="1">
    <location>
        <begin position="202"/>
        <end position="235"/>
    </location>
</feature>
<dbReference type="PANTHER" id="PTHR47396:SF1">
    <property type="entry name" value="ATP-DEPENDENT HELICASE IRC3-RELATED"/>
    <property type="match status" value="1"/>
</dbReference>
<dbReference type="GO" id="GO:0005829">
    <property type="term" value="C:cytosol"/>
    <property type="evidence" value="ECO:0007669"/>
    <property type="project" value="TreeGrafter"/>
</dbReference>
<gene>
    <name evidence="2" type="ORF">IQ251_12680</name>
</gene>
<dbReference type="AlphaFoldDB" id="A0A929BAQ0"/>
<proteinExistence type="predicted"/>
<dbReference type="InterPro" id="IPR027417">
    <property type="entry name" value="P-loop_NTPase"/>
</dbReference>
<dbReference type="PANTHER" id="PTHR47396">
    <property type="entry name" value="TYPE I RESTRICTION ENZYME ECOKI R PROTEIN"/>
    <property type="match status" value="1"/>
</dbReference>
<evidence type="ECO:0000313" key="2">
    <source>
        <dbReference type="EMBL" id="MBE9375300.1"/>
    </source>
</evidence>
<evidence type="ECO:0000256" key="1">
    <source>
        <dbReference type="SAM" id="MobiDB-lite"/>
    </source>
</evidence>
<dbReference type="InterPro" id="IPR050742">
    <property type="entry name" value="Helicase_Restrict-Modif_Enz"/>
</dbReference>
<name>A0A929BAQ0_9PSEU</name>
<comment type="caution">
    <text evidence="2">The sequence shown here is derived from an EMBL/GenBank/DDBJ whole genome shotgun (WGS) entry which is preliminary data.</text>
</comment>
<sequence>MHAVQQNQRATLVVLDEVHHVAAEASWGTAVRRMIGDVVSGEIHARAVLNMTGTLFRSNPKLSAIDHTEPLKLLFVAPTLIAARRAARALDRITGTQYAYLVTSEEPYALSNLRIAAEEPRSCAIVTVRMVTEGFDCPHVATIAYATNIVAPLFVSQMMARAMRRTETERSSGKVLPAKILIPDHPVLRAAFVSAIQDAIPLADDEPSDEEQRAEGPQEPRMPRYELLGSDDPHLESVDVLDQPDSEVGPTELADAISLCETIHVPTVYAPRVALGLRHRPPPTDAG</sequence>
<dbReference type="RefSeq" id="WP_193928734.1">
    <property type="nucleotide sequence ID" value="NZ_JADEYC010000019.1"/>
</dbReference>
<organism evidence="2 3">
    <name type="scientific">Saccharopolyspora montiporae</name>
    <dbReference type="NCBI Taxonomy" id="2781240"/>
    <lineage>
        <taxon>Bacteria</taxon>
        <taxon>Bacillati</taxon>
        <taxon>Actinomycetota</taxon>
        <taxon>Actinomycetes</taxon>
        <taxon>Pseudonocardiales</taxon>
        <taxon>Pseudonocardiaceae</taxon>
        <taxon>Saccharopolyspora</taxon>
    </lineage>
</organism>